<dbReference type="EMBL" id="GEDG01033641">
    <property type="protein sequence ID" value="JAP10152.1"/>
    <property type="molecule type" value="Transcribed_RNA"/>
</dbReference>
<feature type="chain" id="PRO_5006865414" evidence="1">
    <location>
        <begin position="20"/>
        <end position="67"/>
    </location>
</feature>
<feature type="signal peptide" evidence="1">
    <location>
        <begin position="1"/>
        <end position="19"/>
    </location>
</feature>
<keyword evidence="1" id="KW-0732">Signal</keyword>
<organism evidence="2">
    <name type="scientific">Solanum chacoense</name>
    <name type="common">Chaco potato</name>
    <dbReference type="NCBI Taxonomy" id="4108"/>
    <lineage>
        <taxon>Eukaryota</taxon>
        <taxon>Viridiplantae</taxon>
        <taxon>Streptophyta</taxon>
        <taxon>Embryophyta</taxon>
        <taxon>Tracheophyta</taxon>
        <taxon>Spermatophyta</taxon>
        <taxon>Magnoliopsida</taxon>
        <taxon>eudicotyledons</taxon>
        <taxon>Gunneridae</taxon>
        <taxon>Pentapetalae</taxon>
        <taxon>asterids</taxon>
        <taxon>lamiids</taxon>
        <taxon>Solanales</taxon>
        <taxon>Solanaceae</taxon>
        <taxon>Solanoideae</taxon>
        <taxon>Solaneae</taxon>
        <taxon>Solanum</taxon>
    </lineage>
</organism>
<name>A0A0V0GQ49_SOLCH</name>
<accession>A0A0V0GQ49</accession>
<evidence type="ECO:0000313" key="2">
    <source>
        <dbReference type="EMBL" id="JAP10152.1"/>
    </source>
</evidence>
<dbReference type="AlphaFoldDB" id="A0A0V0GQ49"/>
<proteinExistence type="predicted"/>
<evidence type="ECO:0000256" key="1">
    <source>
        <dbReference type="SAM" id="SignalP"/>
    </source>
</evidence>
<sequence length="67" mass="8007">MFLYVFYLWYATCIQASLGQELMNSFTLSKKQKSTRESVRKLQAFGNLKYFKISHLSLHWHTTLEQD</sequence>
<protein>
    <submittedName>
        <fullName evidence="2">Putative ovule protein</fullName>
    </submittedName>
</protein>
<reference evidence="2" key="1">
    <citation type="submission" date="2015-12" db="EMBL/GenBank/DDBJ databases">
        <title>Gene expression during late stages of embryo sac development: a critical building block for successful pollen-pistil interactions.</title>
        <authorList>
            <person name="Liu Y."/>
            <person name="Joly V."/>
            <person name="Sabar M."/>
            <person name="Matton D.P."/>
        </authorList>
    </citation>
    <scope>NUCLEOTIDE SEQUENCE</scope>
</reference>